<gene>
    <name evidence="7" type="ORF">N7492_006093</name>
</gene>
<dbReference type="PRINTS" id="PR00421">
    <property type="entry name" value="THIOREDOXIN"/>
</dbReference>
<dbReference type="Pfam" id="PF00085">
    <property type="entry name" value="Thioredoxin"/>
    <property type="match status" value="1"/>
</dbReference>
<dbReference type="InterPro" id="IPR036249">
    <property type="entry name" value="Thioredoxin-like_sf"/>
</dbReference>
<keyword evidence="8" id="KW-1185">Reference proteome</keyword>
<dbReference type="AlphaFoldDB" id="A0A9W9I689"/>
<evidence type="ECO:0000256" key="5">
    <source>
        <dbReference type="PIRSR" id="PIRSR000077-4"/>
    </source>
</evidence>
<feature type="site" description="Contributes to redox potential value" evidence="4">
    <location>
        <position position="33"/>
    </location>
</feature>
<dbReference type="OrthoDB" id="10263751at2759"/>
<dbReference type="SUPFAM" id="SSF52833">
    <property type="entry name" value="Thioredoxin-like"/>
    <property type="match status" value="1"/>
</dbReference>
<sequence>MGVTELTSKADFDAQVTNAQGPVVVDYFADWCGPCKAISPVLEKLSDQHTGIQFFKVNVDKLAEVAADNGISAMPTFQFYNGGQVVETVRGANPPASRPVLPNSVLRLFLHGPS</sequence>
<dbReference type="FunFam" id="3.40.30.10:FF:000245">
    <property type="entry name" value="Thioredoxin"/>
    <property type="match status" value="1"/>
</dbReference>
<evidence type="ECO:0000259" key="6">
    <source>
        <dbReference type="PROSITE" id="PS51352"/>
    </source>
</evidence>
<feature type="site" description="Deprotonates C-terminal active site Cys" evidence="4">
    <location>
        <position position="26"/>
    </location>
</feature>
<dbReference type="Proteomes" id="UP001146351">
    <property type="component" value="Unassembled WGS sequence"/>
</dbReference>
<feature type="active site" description="Nucleophile" evidence="4">
    <location>
        <position position="32"/>
    </location>
</feature>
<protein>
    <recommendedName>
        <fullName evidence="3">Thioredoxin</fullName>
    </recommendedName>
</protein>
<evidence type="ECO:0000256" key="1">
    <source>
        <dbReference type="ARBA" id="ARBA00008987"/>
    </source>
</evidence>
<evidence type="ECO:0000256" key="4">
    <source>
        <dbReference type="PIRSR" id="PIRSR000077-1"/>
    </source>
</evidence>
<evidence type="ECO:0000313" key="8">
    <source>
        <dbReference type="Proteomes" id="UP001146351"/>
    </source>
</evidence>
<dbReference type="PROSITE" id="PS51352">
    <property type="entry name" value="THIOREDOXIN_2"/>
    <property type="match status" value="1"/>
</dbReference>
<accession>A0A9W9I689</accession>
<feature type="active site" description="Nucleophile" evidence="4">
    <location>
        <position position="35"/>
    </location>
</feature>
<dbReference type="EMBL" id="JAPQKO010000004">
    <property type="protein sequence ID" value="KAJ5165797.1"/>
    <property type="molecule type" value="Genomic_DNA"/>
</dbReference>
<dbReference type="Gene3D" id="3.40.30.10">
    <property type="entry name" value="Glutaredoxin"/>
    <property type="match status" value="1"/>
</dbReference>
<dbReference type="PIRSF" id="PIRSF000077">
    <property type="entry name" value="Thioredoxin"/>
    <property type="match status" value="1"/>
</dbReference>
<dbReference type="PANTHER" id="PTHR46115">
    <property type="entry name" value="THIOREDOXIN-LIKE PROTEIN 1"/>
    <property type="match status" value="1"/>
</dbReference>
<evidence type="ECO:0000313" key="7">
    <source>
        <dbReference type="EMBL" id="KAJ5165797.1"/>
    </source>
</evidence>
<keyword evidence="5" id="KW-0676">Redox-active center</keyword>
<comment type="caution">
    <text evidence="7">The sequence shown here is derived from an EMBL/GenBank/DDBJ whole genome shotgun (WGS) entry which is preliminary data.</text>
</comment>
<reference evidence="7" key="2">
    <citation type="journal article" date="2023" name="IMA Fungus">
        <title>Comparative genomic study of the Penicillium genus elucidates a diverse pangenome and 15 lateral gene transfer events.</title>
        <authorList>
            <person name="Petersen C."/>
            <person name="Sorensen T."/>
            <person name="Nielsen M.R."/>
            <person name="Sondergaard T.E."/>
            <person name="Sorensen J.L."/>
            <person name="Fitzpatrick D.A."/>
            <person name="Frisvad J.C."/>
            <person name="Nielsen K.L."/>
        </authorList>
    </citation>
    <scope>NUCLEOTIDE SEQUENCE</scope>
    <source>
        <strain evidence="7">IBT 21917</strain>
    </source>
</reference>
<proteinExistence type="inferred from homology"/>
<evidence type="ECO:0000256" key="3">
    <source>
        <dbReference type="PIRNR" id="PIRNR000077"/>
    </source>
</evidence>
<reference evidence="7" key="1">
    <citation type="submission" date="2022-11" db="EMBL/GenBank/DDBJ databases">
        <authorList>
            <person name="Petersen C."/>
        </authorList>
    </citation>
    <scope>NUCLEOTIDE SEQUENCE</scope>
    <source>
        <strain evidence="7">IBT 21917</strain>
    </source>
</reference>
<feature type="site" description="Contributes to redox potential value" evidence="4">
    <location>
        <position position="34"/>
    </location>
</feature>
<keyword evidence="2 5" id="KW-1015">Disulfide bond</keyword>
<feature type="disulfide bond" description="Redox-active" evidence="5">
    <location>
        <begin position="32"/>
        <end position="35"/>
    </location>
</feature>
<dbReference type="GO" id="GO:0015035">
    <property type="term" value="F:protein-disulfide reductase activity"/>
    <property type="evidence" value="ECO:0007669"/>
    <property type="project" value="InterPro"/>
</dbReference>
<organism evidence="7 8">
    <name type="scientific">Penicillium capsulatum</name>
    <dbReference type="NCBI Taxonomy" id="69766"/>
    <lineage>
        <taxon>Eukaryota</taxon>
        <taxon>Fungi</taxon>
        <taxon>Dikarya</taxon>
        <taxon>Ascomycota</taxon>
        <taxon>Pezizomycotina</taxon>
        <taxon>Eurotiomycetes</taxon>
        <taxon>Eurotiomycetidae</taxon>
        <taxon>Eurotiales</taxon>
        <taxon>Aspergillaceae</taxon>
        <taxon>Penicillium</taxon>
    </lineage>
</organism>
<feature type="domain" description="Thioredoxin" evidence="6">
    <location>
        <begin position="3"/>
        <end position="111"/>
    </location>
</feature>
<evidence type="ECO:0000256" key="2">
    <source>
        <dbReference type="ARBA" id="ARBA00023157"/>
    </source>
</evidence>
<dbReference type="InterPro" id="IPR017937">
    <property type="entry name" value="Thioredoxin_CS"/>
</dbReference>
<dbReference type="InterPro" id="IPR013766">
    <property type="entry name" value="Thioredoxin_domain"/>
</dbReference>
<comment type="similarity">
    <text evidence="1 3">Belongs to the thioredoxin family.</text>
</comment>
<dbReference type="PROSITE" id="PS00194">
    <property type="entry name" value="THIOREDOXIN_1"/>
    <property type="match status" value="1"/>
</dbReference>
<dbReference type="InterPro" id="IPR005746">
    <property type="entry name" value="Thioredoxin"/>
</dbReference>
<name>A0A9W9I689_9EURO</name>
<dbReference type="CDD" id="cd02947">
    <property type="entry name" value="TRX_family"/>
    <property type="match status" value="1"/>
</dbReference>